<keyword evidence="2" id="KW-0805">Transcription regulation</keyword>
<keyword evidence="3" id="KW-0238">DNA-binding</keyword>
<dbReference type="Gene3D" id="1.10.10.10">
    <property type="entry name" value="Winged helix-like DNA-binding domain superfamily/Winged helix DNA-binding domain"/>
    <property type="match status" value="1"/>
</dbReference>
<dbReference type="Pfam" id="PF03466">
    <property type="entry name" value="LysR_substrate"/>
    <property type="match status" value="1"/>
</dbReference>
<evidence type="ECO:0000256" key="2">
    <source>
        <dbReference type="ARBA" id="ARBA00023015"/>
    </source>
</evidence>
<comment type="similarity">
    <text evidence="1">Belongs to the LysR transcriptional regulatory family.</text>
</comment>
<dbReference type="PROSITE" id="PS50931">
    <property type="entry name" value="HTH_LYSR"/>
    <property type="match status" value="1"/>
</dbReference>
<keyword evidence="5" id="KW-0804">Transcription</keyword>
<evidence type="ECO:0000256" key="4">
    <source>
        <dbReference type="ARBA" id="ARBA00023159"/>
    </source>
</evidence>
<evidence type="ECO:0000259" key="6">
    <source>
        <dbReference type="PROSITE" id="PS50931"/>
    </source>
</evidence>
<dbReference type="CDD" id="cd08411">
    <property type="entry name" value="PBP2_OxyR"/>
    <property type="match status" value="1"/>
</dbReference>
<accession>A0ABW3ZGZ5</accession>
<proteinExistence type="inferred from homology"/>
<dbReference type="PANTHER" id="PTHR30346:SF26">
    <property type="entry name" value="HYDROGEN PEROXIDE-INDUCIBLE GENES ACTIVATOR"/>
    <property type="match status" value="1"/>
</dbReference>
<dbReference type="InterPro" id="IPR036388">
    <property type="entry name" value="WH-like_DNA-bd_sf"/>
</dbReference>
<dbReference type="InterPro" id="IPR005119">
    <property type="entry name" value="LysR_subst-bd"/>
</dbReference>
<dbReference type="PANTHER" id="PTHR30346">
    <property type="entry name" value="TRANSCRIPTIONAL DUAL REGULATOR HCAR-RELATED"/>
    <property type="match status" value="1"/>
</dbReference>
<dbReference type="Pfam" id="PF00126">
    <property type="entry name" value="HTH_1"/>
    <property type="match status" value="1"/>
</dbReference>
<dbReference type="PRINTS" id="PR00039">
    <property type="entry name" value="HTHLYSR"/>
</dbReference>
<gene>
    <name evidence="7" type="ORF">ACFQ4E_07715</name>
</gene>
<dbReference type="Gene3D" id="3.40.190.10">
    <property type="entry name" value="Periplasmic binding protein-like II"/>
    <property type="match status" value="2"/>
</dbReference>
<evidence type="ECO:0000256" key="1">
    <source>
        <dbReference type="ARBA" id="ARBA00009437"/>
    </source>
</evidence>
<keyword evidence="4" id="KW-0010">Activator</keyword>
<dbReference type="EMBL" id="JBHTMU010000010">
    <property type="protein sequence ID" value="MFD1342300.1"/>
    <property type="molecule type" value="Genomic_DNA"/>
</dbReference>
<dbReference type="RefSeq" id="WP_386802361.1">
    <property type="nucleotide sequence ID" value="NZ_JBHTMU010000010.1"/>
</dbReference>
<evidence type="ECO:0000313" key="7">
    <source>
        <dbReference type="EMBL" id="MFD1342300.1"/>
    </source>
</evidence>
<evidence type="ECO:0000313" key="8">
    <source>
        <dbReference type="Proteomes" id="UP001597135"/>
    </source>
</evidence>
<name>A0ABW3ZGZ5_9RHOB</name>
<reference evidence="8" key="1">
    <citation type="journal article" date="2019" name="Int. J. Syst. Evol. Microbiol.">
        <title>The Global Catalogue of Microorganisms (GCM) 10K type strain sequencing project: providing services to taxonomists for standard genome sequencing and annotation.</title>
        <authorList>
            <consortium name="The Broad Institute Genomics Platform"/>
            <consortium name="The Broad Institute Genome Sequencing Center for Infectious Disease"/>
            <person name="Wu L."/>
            <person name="Ma J."/>
        </authorList>
    </citation>
    <scope>NUCLEOTIDE SEQUENCE [LARGE SCALE GENOMIC DNA]</scope>
    <source>
        <strain evidence="8">CCUG 62953</strain>
    </source>
</reference>
<sequence>MARVSMRHLRYFHALAEHRHFGHAAEACAISQPALSLQIKELEQALGATLVERGNRQTRLTGLGVEIAERVLSILAAVDELEDVARAHGGALSGPFPLGLIPTVAPYLLPQIVRRLAASHPGLELHPREAVTQTLLDGVGQGGLDAAILALPLDDPGLTARPLFEEEFVLLRPAADGGRPVPEAKDLATMRLLLLEEGHCFRDQALSYCDLASVSPGRHLEASSLSTLVQMVGAGMGVTLIPEMAISLETRSANVSVARLPAPVATRQIGLVWRRTSPFGPQMEQISEVLADLGPR</sequence>
<dbReference type="Proteomes" id="UP001597135">
    <property type="component" value="Unassembled WGS sequence"/>
</dbReference>
<organism evidence="7 8">
    <name type="scientific">Litorisediminicola beolgyonensis</name>
    <dbReference type="NCBI Taxonomy" id="1173614"/>
    <lineage>
        <taxon>Bacteria</taxon>
        <taxon>Pseudomonadati</taxon>
        <taxon>Pseudomonadota</taxon>
        <taxon>Alphaproteobacteria</taxon>
        <taxon>Rhodobacterales</taxon>
        <taxon>Paracoccaceae</taxon>
        <taxon>Litorisediminicola</taxon>
    </lineage>
</organism>
<dbReference type="InterPro" id="IPR000847">
    <property type="entry name" value="LysR_HTH_N"/>
</dbReference>
<dbReference type="SUPFAM" id="SSF46785">
    <property type="entry name" value="Winged helix' DNA-binding domain"/>
    <property type="match status" value="1"/>
</dbReference>
<evidence type="ECO:0000256" key="5">
    <source>
        <dbReference type="ARBA" id="ARBA00023163"/>
    </source>
</evidence>
<evidence type="ECO:0000256" key="3">
    <source>
        <dbReference type="ARBA" id="ARBA00023125"/>
    </source>
</evidence>
<dbReference type="SUPFAM" id="SSF53850">
    <property type="entry name" value="Periplasmic binding protein-like II"/>
    <property type="match status" value="1"/>
</dbReference>
<protein>
    <submittedName>
        <fullName evidence="7">LysR substrate-binding domain-containing protein</fullName>
    </submittedName>
</protein>
<dbReference type="InterPro" id="IPR036390">
    <property type="entry name" value="WH_DNA-bd_sf"/>
</dbReference>
<feature type="domain" description="HTH lysR-type" evidence="6">
    <location>
        <begin position="4"/>
        <end position="61"/>
    </location>
</feature>
<keyword evidence="8" id="KW-1185">Reference proteome</keyword>
<comment type="caution">
    <text evidence="7">The sequence shown here is derived from an EMBL/GenBank/DDBJ whole genome shotgun (WGS) entry which is preliminary data.</text>
</comment>